<feature type="domain" description="Carrier" evidence="1">
    <location>
        <begin position="29"/>
        <end position="108"/>
    </location>
</feature>
<dbReference type="EMBL" id="JBHSKJ010000010">
    <property type="protein sequence ID" value="MFC5146814.1"/>
    <property type="molecule type" value="Genomic_DNA"/>
</dbReference>
<dbReference type="Gene3D" id="1.10.1200.10">
    <property type="entry name" value="ACP-like"/>
    <property type="match status" value="1"/>
</dbReference>
<evidence type="ECO:0000313" key="3">
    <source>
        <dbReference type="Proteomes" id="UP001596222"/>
    </source>
</evidence>
<sequence>MDRNVDGNADRNADRSVDRDLDLDRDRDVDRNEVFARLVEMVSAEDGSIDVSRIRLDETPFHAYGLTSLTQLRVGARVAELFGIPFRDSDALLALSPLGLVTLVERRLAGAA</sequence>
<dbReference type="RefSeq" id="WP_382043663.1">
    <property type="nucleotide sequence ID" value="NZ_JBHSKJ010000010.1"/>
</dbReference>
<gene>
    <name evidence="2" type="ORF">ACFPP6_19260</name>
</gene>
<dbReference type="Proteomes" id="UP001596222">
    <property type="component" value="Unassembled WGS sequence"/>
</dbReference>
<keyword evidence="3" id="KW-1185">Reference proteome</keyword>
<proteinExistence type="predicted"/>
<reference evidence="3" key="1">
    <citation type="journal article" date="2019" name="Int. J. Syst. Evol. Microbiol.">
        <title>The Global Catalogue of Microorganisms (GCM) 10K type strain sequencing project: providing services to taxonomists for standard genome sequencing and annotation.</title>
        <authorList>
            <consortium name="The Broad Institute Genomics Platform"/>
            <consortium name="The Broad Institute Genome Sequencing Center for Infectious Disease"/>
            <person name="Wu L."/>
            <person name="Ma J."/>
        </authorList>
    </citation>
    <scope>NUCLEOTIDE SEQUENCE [LARGE SCALE GENOMIC DNA]</scope>
    <source>
        <strain evidence="3">CGMCC 4.1641</strain>
    </source>
</reference>
<evidence type="ECO:0000313" key="2">
    <source>
        <dbReference type="EMBL" id="MFC5146814.1"/>
    </source>
</evidence>
<protein>
    <submittedName>
        <fullName evidence="2">Acyl carrier protein</fullName>
    </submittedName>
</protein>
<dbReference type="SUPFAM" id="SSF47336">
    <property type="entry name" value="ACP-like"/>
    <property type="match status" value="1"/>
</dbReference>
<dbReference type="PROSITE" id="PS00018">
    <property type="entry name" value="EF_HAND_1"/>
    <property type="match status" value="1"/>
</dbReference>
<comment type="caution">
    <text evidence="2">The sequence shown here is derived from an EMBL/GenBank/DDBJ whole genome shotgun (WGS) entry which is preliminary data.</text>
</comment>
<dbReference type="PROSITE" id="PS50075">
    <property type="entry name" value="CARRIER"/>
    <property type="match status" value="1"/>
</dbReference>
<dbReference type="InterPro" id="IPR036736">
    <property type="entry name" value="ACP-like_sf"/>
</dbReference>
<accession>A0ABW0A2I7</accession>
<name>A0ABW0A2I7_9ACTN</name>
<organism evidence="2 3">
    <name type="scientific">Streptomyces aureoversilis</name>
    <dbReference type="NCBI Taxonomy" id="67277"/>
    <lineage>
        <taxon>Bacteria</taxon>
        <taxon>Bacillati</taxon>
        <taxon>Actinomycetota</taxon>
        <taxon>Actinomycetes</taxon>
        <taxon>Kitasatosporales</taxon>
        <taxon>Streptomycetaceae</taxon>
        <taxon>Streptomyces</taxon>
    </lineage>
</organism>
<evidence type="ECO:0000259" key="1">
    <source>
        <dbReference type="PROSITE" id="PS50075"/>
    </source>
</evidence>
<dbReference type="InterPro" id="IPR018247">
    <property type="entry name" value="EF_Hand_1_Ca_BS"/>
</dbReference>
<dbReference type="InterPro" id="IPR009081">
    <property type="entry name" value="PP-bd_ACP"/>
</dbReference>
<dbReference type="Pfam" id="PF00550">
    <property type="entry name" value="PP-binding"/>
    <property type="match status" value="1"/>
</dbReference>